<dbReference type="EMBL" id="CP116968">
    <property type="protein sequence ID" value="WNM61403.1"/>
    <property type="molecule type" value="Genomic_DNA"/>
</dbReference>
<accession>A0AA96GH09</accession>
<feature type="transmembrane region" description="Helical" evidence="1">
    <location>
        <begin position="6"/>
        <end position="32"/>
    </location>
</feature>
<keyword evidence="1" id="KW-1133">Transmembrane helix</keyword>
<sequence length="167" mass="19042">MSLLLIVATFYVDLHIPLGVACAIPYILAVLIGSFLHPAWAMPAIVLICSILTIVGIFYSPEPLVVPIWKVFTNRGLALFSMWIIAILLYHRNALIARREESLARIQLLEGLLPICADCKKIRDERETWHQLETYFTAHSNMTFTHGICPECEKQAMAKFKREQFVQ</sequence>
<dbReference type="Proteomes" id="UP001302494">
    <property type="component" value="Chromosome"/>
</dbReference>
<keyword evidence="3" id="KW-1185">Reference proteome</keyword>
<gene>
    <name evidence="2" type="ORF">PQG83_16825</name>
</gene>
<evidence type="ECO:0000313" key="3">
    <source>
        <dbReference type="Proteomes" id="UP001302494"/>
    </source>
</evidence>
<evidence type="ECO:0000256" key="1">
    <source>
        <dbReference type="SAM" id="Phobius"/>
    </source>
</evidence>
<reference evidence="2 3" key="1">
    <citation type="submission" date="2023-01" db="EMBL/GenBank/DDBJ databases">
        <title>Cultivation and genomic characterization of new, ubiquitous marine nitrite-oxidizing bacteria from the Nitrospirales.</title>
        <authorList>
            <person name="Mueller A.J."/>
            <person name="Daebeler A."/>
            <person name="Herbold C.W."/>
            <person name="Kirkegaard R.H."/>
            <person name="Daims H."/>
        </authorList>
    </citation>
    <scope>NUCLEOTIDE SEQUENCE [LARGE SCALE GENOMIC DNA]</scope>
    <source>
        <strain evidence="2 3">DK</strain>
    </source>
</reference>
<dbReference type="KEGG" id="nneo:PQG83_16825"/>
<keyword evidence="1" id="KW-0812">Transmembrane</keyword>
<feature type="transmembrane region" description="Helical" evidence="1">
    <location>
        <begin position="72"/>
        <end position="90"/>
    </location>
</feature>
<feature type="transmembrane region" description="Helical" evidence="1">
    <location>
        <begin position="39"/>
        <end position="60"/>
    </location>
</feature>
<keyword evidence="1" id="KW-0472">Membrane</keyword>
<protein>
    <recommendedName>
        <fullName evidence="4">Histidine kinase</fullName>
    </recommendedName>
</protein>
<organism evidence="2 3">
    <name type="scientific">Candidatus Nitrospira neomarina</name>
    <dbReference type="NCBI Taxonomy" id="3020899"/>
    <lineage>
        <taxon>Bacteria</taxon>
        <taxon>Pseudomonadati</taxon>
        <taxon>Nitrospirota</taxon>
        <taxon>Nitrospiria</taxon>
        <taxon>Nitrospirales</taxon>
        <taxon>Nitrospiraceae</taxon>
        <taxon>Nitrospira</taxon>
    </lineage>
</organism>
<dbReference type="RefSeq" id="WP_312743501.1">
    <property type="nucleotide sequence ID" value="NZ_CP116968.1"/>
</dbReference>
<evidence type="ECO:0000313" key="2">
    <source>
        <dbReference type="EMBL" id="WNM61403.1"/>
    </source>
</evidence>
<name>A0AA96GH09_9BACT</name>
<dbReference type="AlphaFoldDB" id="A0AA96GH09"/>
<evidence type="ECO:0008006" key="4">
    <source>
        <dbReference type="Google" id="ProtNLM"/>
    </source>
</evidence>
<proteinExistence type="predicted"/>